<comment type="caution">
    <text evidence="9">The sequence shown here is derived from an EMBL/GenBank/DDBJ whole genome shotgun (WGS) entry which is preliminary data.</text>
</comment>
<evidence type="ECO:0000256" key="6">
    <source>
        <dbReference type="PROSITE-ProRule" id="PRU00504"/>
    </source>
</evidence>
<feature type="repeat" description="NHL" evidence="6">
    <location>
        <begin position="336"/>
        <end position="379"/>
    </location>
</feature>
<gene>
    <name evidence="9" type="ORF">OS493_035619</name>
</gene>
<dbReference type="GO" id="GO:0061630">
    <property type="term" value="F:ubiquitin protein ligase activity"/>
    <property type="evidence" value="ECO:0007669"/>
    <property type="project" value="TreeGrafter"/>
</dbReference>
<dbReference type="PROSITE" id="PS00518">
    <property type="entry name" value="ZF_RING_1"/>
    <property type="match status" value="1"/>
</dbReference>
<dbReference type="Pfam" id="PF17170">
    <property type="entry name" value="DUF5128"/>
    <property type="match status" value="1"/>
</dbReference>
<dbReference type="InterPro" id="IPR050952">
    <property type="entry name" value="TRIM-NHL_E3_ligases"/>
</dbReference>
<evidence type="ECO:0000256" key="1">
    <source>
        <dbReference type="ARBA" id="ARBA00022723"/>
    </source>
</evidence>
<dbReference type="GO" id="GO:0000209">
    <property type="term" value="P:protein polyubiquitination"/>
    <property type="evidence" value="ECO:0007669"/>
    <property type="project" value="TreeGrafter"/>
</dbReference>
<dbReference type="AlphaFoldDB" id="A0A9W9ZIJ5"/>
<keyword evidence="2" id="KW-0677">Repeat</keyword>
<dbReference type="SMART" id="SM00184">
    <property type="entry name" value="RING"/>
    <property type="match status" value="1"/>
</dbReference>
<feature type="domain" description="RING-type" evidence="8">
    <location>
        <begin position="26"/>
        <end position="68"/>
    </location>
</feature>
<dbReference type="InterPro" id="IPR011042">
    <property type="entry name" value="6-blade_b-propeller_TolB-like"/>
</dbReference>
<feature type="repeat" description="NHL" evidence="6">
    <location>
        <begin position="383"/>
        <end position="426"/>
    </location>
</feature>
<evidence type="ECO:0000256" key="3">
    <source>
        <dbReference type="ARBA" id="ARBA00022771"/>
    </source>
</evidence>
<dbReference type="Pfam" id="PF01436">
    <property type="entry name" value="NHL"/>
    <property type="match status" value="2"/>
</dbReference>
<dbReference type="GO" id="GO:0008270">
    <property type="term" value="F:zinc ion binding"/>
    <property type="evidence" value="ECO:0007669"/>
    <property type="project" value="UniProtKB-KW"/>
</dbReference>
<protein>
    <recommendedName>
        <fullName evidence="8">RING-type domain-containing protein</fullName>
    </recommendedName>
</protein>
<dbReference type="Pfam" id="PF13445">
    <property type="entry name" value="zf-RING_UBOX"/>
    <property type="match status" value="1"/>
</dbReference>
<dbReference type="Gene3D" id="3.30.40.10">
    <property type="entry name" value="Zinc/RING finger domain, C3HC4 (zinc finger)"/>
    <property type="match status" value="1"/>
</dbReference>
<name>A0A9W9ZIJ5_9CNID</name>
<dbReference type="InterPro" id="IPR027370">
    <property type="entry name" value="Znf-RING_euk"/>
</dbReference>
<proteinExistence type="predicted"/>
<dbReference type="PROSITE" id="PS50089">
    <property type="entry name" value="ZF_RING_2"/>
    <property type="match status" value="1"/>
</dbReference>
<evidence type="ECO:0000256" key="4">
    <source>
        <dbReference type="ARBA" id="ARBA00022833"/>
    </source>
</evidence>
<dbReference type="SUPFAM" id="SSF57850">
    <property type="entry name" value="RING/U-box"/>
    <property type="match status" value="1"/>
</dbReference>
<evidence type="ECO:0000256" key="7">
    <source>
        <dbReference type="SAM" id="Coils"/>
    </source>
</evidence>
<dbReference type="Proteomes" id="UP001163046">
    <property type="component" value="Unassembled WGS sequence"/>
</dbReference>
<reference evidence="9" key="1">
    <citation type="submission" date="2023-01" db="EMBL/GenBank/DDBJ databases">
        <title>Genome assembly of the deep-sea coral Lophelia pertusa.</title>
        <authorList>
            <person name="Herrera S."/>
            <person name="Cordes E."/>
        </authorList>
    </citation>
    <scope>NUCLEOTIDE SEQUENCE</scope>
    <source>
        <strain evidence="9">USNM1676648</strain>
        <tissue evidence="9">Polyp</tissue>
    </source>
</reference>
<dbReference type="PANTHER" id="PTHR24104:SF48">
    <property type="entry name" value="PROTEIN WECH"/>
    <property type="match status" value="1"/>
</dbReference>
<dbReference type="InterPro" id="IPR017907">
    <property type="entry name" value="Znf_RING_CS"/>
</dbReference>
<keyword evidence="4" id="KW-0862">Zinc</keyword>
<feature type="repeat" description="NHL" evidence="6">
    <location>
        <begin position="289"/>
        <end position="332"/>
    </location>
</feature>
<feature type="coiled-coil region" evidence="7">
    <location>
        <begin position="114"/>
        <end position="141"/>
    </location>
</feature>
<dbReference type="PANTHER" id="PTHR24104">
    <property type="entry name" value="E3 UBIQUITIN-PROTEIN LIGASE NHLRC1-RELATED"/>
    <property type="match status" value="1"/>
</dbReference>
<sequence length="558" mass="62602">MATASSTAPAIVTANLTRVFNEELSCPVCLEELKEPKCLPTCAHNVCKACLENMARSNPEIIRCPTCRRVSQVPPGGVSSLPTNNVLIKFLEITPGRQERLEIQKSLEKSKPVVEEMAKRLSMLDRALENLQADWKKTEEEIHLTANITVELTRKQETTFCEDIEDFYSKKQKMLQNQRQSLGSLMVNSTACLDTADGVLVKADVQELTEMSEVLTQQLQEISLMNFEDADELRHRCDEQLEFFPNHDLQMNLEKQCIGEVRRKIIDRKPSSFSTPRGSSDINSVGRVVKKIGRKGSRRGNFKNPGGVASNAQGEIAVADYFNNRVEVFDEAGKFLFKFGKKGSAEGQFLGPTGITYTRNNKMVVMDSRNFRVQMFDNNGHFLMSFGKKGSNQGEFGWAEGISVDENDNIIVTDTENNRVQIFLLDGTFVRQFGGRGPEGFDTPLGTVYHQEEFYTSDKGNNCIKVFDCNGVYVRQFGRVGHGTGEFRCPRGIAVDRSNDCILVCDSENNCVHVFKLDGTYVINFETKKTPVGIDLLKGKKVVVSSYYGHCVQILSYR</sequence>
<dbReference type="OrthoDB" id="342730at2759"/>
<keyword evidence="7" id="KW-0175">Coiled coil</keyword>
<evidence type="ECO:0000256" key="5">
    <source>
        <dbReference type="PROSITE-ProRule" id="PRU00175"/>
    </source>
</evidence>
<keyword evidence="10" id="KW-1185">Reference proteome</keyword>
<evidence type="ECO:0000256" key="2">
    <source>
        <dbReference type="ARBA" id="ARBA00022737"/>
    </source>
</evidence>
<dbReference type="EMBL" id="MU825927">
    <property type="protein sequence ID" value="KAJ7382342.1"/>
    <property type="molecule type" value="Genomic_DNA"/>
</dbReference>
<dbReference type="GO" id="GO:0043161">
    <property type="term" value="P:proteasome-mediated ubiquitin-dependent protein catabolic process"/>
    <property type="evidence" value="ECO:0007669"/>
    <property type="project" value="TreeGrafter"/>
</dbReference>
<dbReference type="InterPro" id="IPR001841">
    <property type="entry name" value="Znf_RING"/>
</dbReference>
<accession>A0A9W9ZIJ5</accession>
<dbReference type="InterPro" id="IPR013083">
    <property type="entry name" value="Znf_RING/FYVE/PHD"/>
</dbReference>
<dbReference type="Gene3D" id="2.120.10.30">
    <property type="entry name" value="TolB, C-terminal domain"/>
    <property type="match status" value="2"/>
</dbReference>
<feature type="repeat" description="NHL" evidence="6">
    <location>
        <begin position="474"/>
        <end position="518"/>
    </location>
</feature>
<evidence type="ECO:0000313" key="9">
    <source>
        <dbReference type="EMBL" id="KAJ7382342.1"/>
    </source>
</evidence>
<evidence type="ECO:0000259" key="8">
    <source>
        <dbReference type="PROSITE" id="PS50089"/>
    </source>
</evidence>
<keyword evidence="3 5" id="KW-0863">Zinc-finger</keyword>
<keyword evidence="1" id="KW-0479">Metal-binding</keyword>
<organism evidence="9 10">
    <name type="scientific">Desmophyllum pertusum</name>
    <dbReference type="NCBI Taxonomy" id="174260"/>
    <lineage>
        <taxon>Eukaryota</taxon>
        <taxon>Metazoa</taxon>
        <taxon>Cnidaria</taxon>
        <taxon>Anthozoa</taxon>
        <taxon>Hexacorallia</taxon>
        <taxon>Scleractinia</taxon>
        <taxon>Caryophylliina</taxon>
        <taxon>Caryophylliidae</taxon>
        <taxon>Desmophyllum</taxon>
    </lineage>
</organism>
<dbReference type="PROSITE" id="PS51125">
    <property type="entry name" value="NHL"/>
    <property type="match status" value="4"/>
</dbReference>
<evidence type="ECO:0000313" key="10">
    <source>
        <dbReference type="Proteomes" id="UP001163046"/>
    </source>
</evidence>
<dbReference type="SUPFAM" id="SSF101898">
    <property type="entry name" value="NHL repeat"/>
    <property type="match status" value="1"/>
</dbReference>
<dbReference type="InterPro" id="IPR001258">
    <property type="entry name" value="NHL_repeat"/>
</dbReference>